<gene>
    <name evidence="1" type="ORF">GCM10007094_33680</name>
</gene>
<sequence>MSIPKYAGKVSGSTLSEIPKAEWRAEDGPADKATLYHFSDEGFRYDCLWYPSEEKRLFVLFCGDAIRSKYTLPVFNRWTWAPSFPGNCLYISDPSLYLEDTLGLAWYSGTKDYDPMPIIGRMASGIAESLGVAQDNIYSYGSSGGGFAALRFITTIPNSKAIAINPQTCVTSYHKGSVEKYLRICYGHTGRAEALAAYPKRLSIIENLDALGDRQILLAQNVQDTHHYEEHYKPLCEAMGVSHEHAPYNGPVHRLLFSNPEGHNAAESQSVFDTIMKLVRADFA</sequence>
<accession>A0ABQ3EIU8</accession>
<reference evidence="2" key="1">
    <citation type="journal article" date="2019" name="Int. J. Syst. Evol. Microbiol.">
        <title>The Global Catalogue of Microorganisms (GCM) 10K type strain sequencing project: providing services to taxonomists for standard genome sequencing and annotation.</title>
        <authorList>
            <consortium name="The Broad Institute Genomics Platform"/>
            <consortium name="The Broad Institute Genome Sequencing Center for Infectious Disease"/>
            <person name="Wu L."/>
            <person name="Ma J."/>
        </authorList>
    </citation>
    <scope>NUCLEOTIDE SEQUENCE [LARGE SCALE GENOMIC DNA]</scope>
    <source>
        <strain evidence="2">KCTC 12861</strain>
    </source>
</reference>
<dbReference type="Gene3D" id="3.40.50.1820">
    <property type="entry name" value="alpha/beta hydrolase"/>
    <property type="match status" value="1"/>
</dbReference>
<keyword evidence="2" id="KW-1185">Reference proteome</keyword>
<comment type="caution">
    <text evidence="1">The sequence shown here is derived from an EMBL/GenBank/DDBJ whole genome shotgun (WGS) entry which is preliminary data.</text>
</comment>
<evidence type="ECO:0000313" key="1">
    <source>
        <dbReference type="EMBL" id="GHB41501.1"/>
    </source>
</evidence>
<dbReference type="EMBL" id="BMXE01000006">
    <property type="protein sequence ID" value="GHB41501.1"/>
    <property type="molecule type" value="Genomic_DNA"/>
</dbReference>
<protein>
    <submittedName>
        <fullName evidence="1">Uncharacterized protein</fullName>
    </submittedName>
</protein>
<evidence type="ECO:0000313" key="2">
    <source>
        <dbReference type="Proteomes" id="UP000637980"/>
    </source>
</evidence>
<name>A0ABQ3EIU8_9HYPH</name>
<dbReference type="Proteomes" id="UP000637980">
    <property type="component" value="Unassembled WGS sequence"/>
</dbReference>
<dbReference type="RefSeq" id="WP_189437954.1">
    <property type="nucleotide sequence ID" value="NZ_BMXE01000006.1"/>
</dbReference>
<dbReference type="SUPFAM" id="SSF53474">
    <property type="entry name" value="alpha/beta-Hydrolases"/>
    <property type="match status" value="1"/>
</dbReference>
<proteinExistence type="predicted"/>
<dbReference type="InterPro" id="IPR029058">
    <property type="entry name" value="AB_hydrolase_fold"/>
</dbReference>
<organism evidence="1 2">
    <name type="scientific">Pseudovibrio japonicus</name>
    <dbReference type="NCBI Taxonomy" id="366534"/>
    <lineage>
        <taxon>Bacteria</taxon>
        <taxon>Pseudomonadati</taxon>
        <taxon>Pseudomonadota</taxon>
        <taxon>Alphaproteobacteria</taxon>
        <taxon>Hyphomicrobiales</taxon>
        <taxon>Stappiaceae</taxon>
        <taxon>Pseudovibrio</taxon>
    </lineage>
</organism>